<gene>
    <name evidence="1" type="ORF">H7995_26320</name>
</gene>
<evidence type="ECO:0000313" key="1">
    <source>
        <dbReference type="EMBL" id="MBC2693302.1"/>
    </source>
</evidence>
<organism evidence="1 2">
    <name type="scientific">Pseudomonas kielensis</name>
    <dbReference type="NCBI Taxonomy" id="2762577"/>
    <lineage>
        <taxon>Bacteria</taxon>
        <taxon>Pseudomonadati</taxon>
        <taxon>Pseudomonadota</taxon>
        <taxon>Gammaproteobacteria</taxon>
        <taxon>Pseudomonadales</taxon>
        <taxon>Pseudomonadaceae</taxon>
        <taxon>Pseudomonas</taxon>
    </lineage>
</organism>
<dbReference type="RefSeq" id="WP_166590203.1">
    <property type="nucleotide sequence ID" value="NZ_JACMYG010000045.1"/>
</dbReference>
<dbReference type="EMBL" id="JACMYG010000045">
    <property type="protein sequence ID" value="MBC2693302.1"/>
    <property type="molecule type" value="Genomic_DNA"/>
</dbReference>
<name>A0A7X1GIV7_9PSED</name>
<protein>
    <submittedName>
        <fullName evidence="1">Uncharacterized protein</fullName>
    </submittedName>
</protein>
<comment type="caution">
    <text evidence="1">The sequence shown here is derived from an EMBL/GenBank/DDBJ whole genome shotgun (WGS) entry which is preliminary data.</text>
</comment>
<dbReference type="Proteomes" id="UP000526003">
    <property type="component" value="Unassembled WGS sequence"/>
</dbReference>
<reference evidence="1 2" key="1">
    <citation type="submission" date="2020-08" db="EMBL/GenBank/DDBJ databases">
        <title>Pseudomonas sp. nov.</title>
        <authorList>
            <person name="Gieschler S."/>
            <person name="Fiedler G."/>
            <person name="Brinks E."/>
            <person name="Boehnlein C."/>
            <person name="Franz C.M.A.P."/>
            <person name="Kabisch J."/>
        </authorList>
    </citation>
    <scope>NUCLEOTIDE SEQUENCE [LARGE SCALE GENOMIC DNA]</scope>
    <source>
        <strain evidence="1 2">MBT-1</strain>
    </source>
</reference>
<keyword evidence="2" id="KW-1185">Reference proteome</keyword>
<dbReference type="AlphaFoldDB" id="A0A7X1GIV7"/>
<sequence length="425" mass="46192">MTPQTLAVAGVNTLPAATIKHAQDDNTLYPIGAIEGTVATIAFEGMEETTITLHWAIKGQAEPTFSPIEKEGSASGTVDIDVPWQWVGACIGHSVLIWYTATVGGQLKESVVLELTIEPLRNEDLKSSLPKFVHAEVIDFTVQLDMHRFTGDETVTMKAWPFIQAGQRLFVGVGGQDSEPPMPVIWLAYDHVVTVAEAKIDHVFEFKLPRGWLTRRLDRSRLSAESAVIFSGCVPVPPVPIPDPVSAVPLPENAHLFRPATSAMLRVEAQLSEFDDFETYPRKEFGGPGTVIDTNLLMFETVAGSDSYIGLHQVRGAGEHQEGMVEGRALTVHCGGGGSQLASMHFKYGCTRVRFGFSGTGAAAASFSFFDAHGTLLETQEITPPAWVESRIPEGDTIARIDIRTSSHGSIDSLTTWRIREPSPV</sequence>
<accession>A0A7X1GIV7</accession>
<proteinExistence type="predicted"/>
<evidence type="ECO:0000313" key="2">
    <source>
        <dbReference type="Proteomes" id="UP000526003"/>
    </source>
</evidence>